<dbReference type="PANTHER" id="PTHR30615:SF16">
    <property type="entry name" value="SECONDARY THIAMINE-PHOSPHATE SYNTHASE ENZYME"/>
    <property type="match status" value="1"/>
</dbReference>
<dbReference type="Proteomes" id="UP000236161">
    <property type="component" value="Unassembled WGS sequence"/>
</dbReference>
<dbReference type="InterPro" id="IPR001602">
    <property type="entry name" value="UPF0047_YjbQ-like"/>
</dbReference>
<proteinExistence type="predicted"/>
<accession>A0A2I0ABC2</accession>
<evidence type="ECO:0000256" key="1">
    <source>
        <dbReference type="SAM" id="Phobius"/>
    </source>
</evidence>
<evidence type="ECO:0000313" key="2">
    <source>
        <dbReference type="EMBL" id="PKA52842.1"/>
    </source>
</evidence>
<protein>
    <submittedName>
        <fullName evidence="2">Uncharacterized protein</fullName>
    </submittedName>
</protein>
<dbReference type="SUPFAM" id="SSF111038">
    <property type="entry name" value="YjbQ-like"/>
    <property type="match status" value="1"/>
</dbReference>
<keyword evidence="1" id="KW-1133">Transmembrane helix</keyword>
<reference evidence="2 3" key="1">
    <citation type="journal article" date="2017" name="Nature">
        <title>The Apostasia genome and the evolution of orchids.</title>
        <authorList>
            <person name="Zhang G.Q."/>
            <person name="Liu K.W."/>
            <person name="Li Z."/>
            <person name="Lohaus R."/>
            <person name="Hsiao Y.Y."/>
            <person name="Niu S.C."/>
            <person name="Wang J.Y."/>
            <person name="Lin Y.C."/>
            <person name="Xu Q."/>
            <person name="Chen L.J."/>
            <person name="Yoshida K."/>
            <person name="Fujiwara S."/>
            <person name="Wang Z.W."/>
            <person name="Zhang Y.Q."/>
            <person name="Mitsuda N."/>
            <person name="Wang M."/>
            <person name="Liu G.H."/>
            <person name="Pecoraro L."/>
            <person name="Huang H.X."/>
            <person name="Xiao X.J."/>
            <person name="Lin M."/>
            <person name="Wu X.Y."/>
            <person name="Wu W.L."/>
            <person name="Chen Y.Y."/>
            <person name="Chang S.B."/>
            <person name="Sakamoto S."/>
            <person name="Ohme-Takagi M."/>
            <person name="Yagi M."/>
            <person name="Zeng S.J."/>
            <person name="Shen C.Y."/>
            <person name="Yeh C.M."/>
            <person name="Luo Y.B."/>
            <person name="Tsai W.C."/>
            <person name="Van de Peer Y."/>
            <person name="Liu Z.J."/>
        </authorList>
    </citation>
    <scope>NUCLEOTIDE SEQUENCE [LARGE SCALE GENOMIC DNA]</scope>
    <source>
        <strain evidence="3">cv. Shenzhen</strain>
        <tissue evidence="2">Stem</tissue>
    </source>
</reference>
<organism evidence="2 3">
    <name type="scientific">Apostasia shenzhenica</name>
    <dbReference type="NCBI Taxonomy" id="1088818"/>
    <lineage>
        <taxon>Eukaryota</taxon>
        <taxon>Viridiplantae</taxon>
        <taxon>Streptophyta</taxon>
        <taxon>Embryophyta</taxon>
        <taxon>Tracheophyta</taxon>
        <taxon>Spermatophyta</taxon>
        <taxon>Magnoliopsida</taxon>
        <taxon>Liliopsida</taxon>
        <taxon>Asparagales</taxon>
        <taxon>Orchidaceae</taxon>
        <taxon>Apostasioideae</taxon>
        <taxon>Apostasia</taxon>
    </lineage>
</organism>
<dbReference type="OrthoDB" id="10255963at2759"/>
<dbReference type="PANTHER" id="PTHR30615">
    <property type="entry name" value="UNCHARACTERIZED PROTEIN YJBQ-RELATED"/>
    <property type="match status" value="1"/>
</dbReference>
<dbReference type="InterPro" id="IPR035917">
    <property type="entry name" value="YjbQ-like_sf"/>
</dbReference>
<feature type="transmembrane region" description="Helical" evidence="1">
    <location>
        <begin position="121"/>
        <end position="144"/>
    </location>
</feature>
<dbReference type="Gene3D" id="2.60.120.460">
    <property type="entry name" value="YjbQ-like"/>
    <property type="match status" value="1"/>
</dbReference>
<dbReference type="NCBIfam" id="TIGR00149">
    <property type="entry name" value="TIGR00149_YjbQ"/>
    <property type="match status" value="1"/>
</dbReference>
<gene>
    <name evidence="2" type="ORF">AXF42_Ash001823</name>
</gene>
<dbReference type="Pfam" id="PF01894">
    <property type="entry name" value="YjbQ"/>
    <property type="match status" value="1"/>
</dbReference>
<name>A0A2I0ABC2_9ASPA</name>
<dbReference type="EMBL" id="KZ452001">
    <property type="protein sequence ID" value="PKA52842.1"/>
    <property type="molecule type" value="Genomic_DNA"/>
</dbReference>
<keyword evidence="1" id="KW-0472">Membrane</keyword>
<keyword evidence="3" id="KW-1185">Reference proteome</keyword>
<keyword evidence="1" id="KW-0812">Transmembrane</keyword>
<dbReference type="STRING" id="1088818.A0A2I0ABC2"/>
<dbReference type="AlphaFoldDB" id="A0A2I0ABC2"/>
<sequence>MAAKWAQKTIVLPPQKRGCHLVTSKILKEIEQELSGFKCGLAHFFLQHTSASLTINENHDSDVQDDTETFLSRIVPEGRSAPWKHTLEGPDDMPAHIKSSMFGCALTYAPFDLSSKDFCRFFFIICLTSLSTSGFLLLMVTSIWELGRVYGYVSTEIMLPRAK</sequence>
<evidence type="ECO:0000313" key="3">
    <source>
        <dbReference type="Proteomes" id="UP000236161"/>
    </source>
</evidence>